<dbReference type="InterPro" id="IPR036380">
    <property type="entry name" value="Isochorismatase-like_sf"/>
</dbReference>
<evidence type="ECO:0000313" key="4">
    <source>
        <dbReference type="EMBL" id="KEF62845.1"/>
    </source>
</evidence>
<proteinExistence type="inferred from homology"/>
<gene>
    <name evidence="4" type="ORF">A1O9_00818</name>
</gene>
<dbReference type="Pfam" id="PF00857">
    <property type="entry name" value="Isochorismatase"/>
    <property type="match status" value="1"/>
</dbReference>
<dbReference type="HOGENOM" id="CLU_068979_5_2_1"/>
<dbReference type="EMBL" id="AMGV01000001">
    <property type="protein sequence ID" value="KEF62845.1"/>
    <property type="molecule type" value="Genomic_DNA"/>
</dbReference>
<dbReference type="PANTHER" id="PTHR43540:SF1">
    <property type="entry name" value="ISOCHORISMATASE HYDROLASE"/>
    <property type="match status" value="1"/>
</dbReference>
<evidence type="ECO:0000259" key="3">
    <source>
        <dbReference type="Pfam" id="PF00857"/>
    </source>
</evidence>
<comment type="similarity">
    <text evidence="1">Belongs to the isochorismatase family.</text>
</comment>
<dbReference type="PANTHER" id="PTHR43540">
    <property type="entry name" value="PEROXYUREIDOACRYLATE/UREIDOACRYLATE AMIDOHYDROLASE-RELATED"/>
    <property type="match status" value="1"/>
</dbReference>
<reference evidence="4 5" key="1">
    <citation type="submission" date="2013-03" db="EMBL/GenBank/DDBJ databases">
        <title>The Genome Sequence of Exophiala aquamarina CBS 119918.</title>
        <authorList>
            <consortium name="The Broad Institute Genomics Platform"/>
            <person name="Cuomo C."/>
            <person name="de Hoog S."/>
            <person name="Gorbushina A."/>
            <person name="Walker B."/>
            <person name="Young S.K."/>
            <person name="Zeng Q."/>
            <person name="Gargeya S."/>
            <person name="Fitzgerald M."/>
            <person name="Haas B."/>
            <person name="Abouelleil A."/>
            <person name="Allen A.W."/>
            <person name="Alvarado L."/>
            <person name="Arachchi H.M."/>
            <person name="Berlin A.M."/>
            <person name="Chapman S.B."/>
            <person name="Gainer-Dewar J."/>
            <person name="Goldberg J."/>
            <person name="Griggs A."/>
            <person name="Gujja S."/>
            <person name="Hansen M."/>
            <person name="Howarth C."/>
            <person name="Imamovic A."/>
            <person name="Ireland A."/>
            <person name="Larimer J."/>
            <person name="McCowan C."/>
            <person name="Murphy C."/>
            <person name="Pearson M."/>
            <person name="Poon T.W."/>
            <person name="Priest M."/>
            <person name="Roberts A."/>
            <person name="Saif S."/>
            <person name="Shea T."/>
            <person name="Sisk P."/>
            <person name="Sykes S."/>
            <person name="Wortman J."/>
            <person name="Nusbaum C."/>
            <person name="Birren B."/>
        </authorList>
    </citation>
    <scope>NUCLEOTIDE SEQUENCE [LARGE SCALE GENOMIC DNA]</scope>
    <source>
        <strain evidence="4 5">CBS 119918</strain>
    </source>
</reference>
<organism evidence="4 5">
    <name type="scientific">Exophiala aquamarina CBS 119918</name>
    <dbReference type="NCBI Taxonomy" id="1182545"/>
    <lineage>
        <taxon>Eukaryota</taxon>
        <taxon>Fungi</taxon>
        <taxon>Dikarya</taxon>
        <taxon>Ascomycota</taxon>
        <taxon>Pezizomycotina</taxon>
        <taxon>Eurotiomycetes</taxon>
        <taxon>Chaetothyriomycetidae</taxon>
        <taxon>Chaetothyriales</taxon>
        <taxon>Herpotrichiellaceae</taxon>
        <taxon>Exophiala</taxon>
    </lineage>
</organism>
<dbReference type="AlphaFoldDB" id="A0A072Q4M2"/>
<dbReference type="GeneID" id="25275769"/>
<name>A0A072Q4M2_9EURO</name>
<dbReference type="SUPFAM" id="SSF52499">
    <property type="entry name" value="Isochorismatase-like hydrolases"/>
    <property type="match status" value="1"/>
</dbReference>
<dbReference type="InterPro" id="IPR000868">
    <property type="entry name" value="Isochorismatase-like_dom"/>
</dbReference>
<accession>A0A072Q4M2</accession>
<dbReference type="VEuPathDB" id="FungiDB:A1O9_00818"/>
<evidence type="ECO:0000256" key="1">
    <source>
        <dbReference type="ARBA" id="ARBA00006336"/>
    </source>
</evidence>
<protein>
    <recommendedName>
        <fullName evidence="3">Isochorismatase-like domain-containing protein</fullName>
    </recommendedName>
</protein>
<comment type="caution">
    <text evidence="4">The sequence shown here is derived from an EMBL/GenBank/DDBJ whole genome shotgun (WGS) entry which is preliminary data.</text>
</comment>
<evidence type="ECO:0000256" key="2">
    <source>
        <dbReference type="ARBA" id="ARBA00022801"/>
    </source>
</evidence>
<dbReference type="RefSeq" id="XP_013265435.1">
    <property type="nucleotide sequence ID" value="XM_013409981.1"/>
</dbReference>
<dbReference type="Gene3D" id="3.40.50.850">
    <property type="entry name" value="Isochorismatase-like"/>
    <property type="match status" value="1"/>
</dbReference>
<sequence length="214" mass="23185">MSAPGSITSSAGTPTALLLIDIQVGLNTSHGLFGTERSTPKFEENIKSLLSAVRKYNDTSSTSWPITIFHIFHKSLNPESPLYPDSSRHPGGVEFQPCAQPIESSQHEIVFSKSTNSAFINTPLESYIRSKGIKQLIIAGLVTDHCVSTSTRMAKDLAVVEPEKLFIVSDATGTFNRGGFDAETVHRVNLASLRGEFANVVTTEEVLSGLINLH</sequence>
<evidence type="ECO:0000313" key="5">
    <source>
        <dbReference type="Proteomes" id="UP000027920"/>
    </source>
</evidence>
<dbReference type="STRING" id="1182545.A0A072Q4M2"/>
<dbReference type="InterPro" id="IPR050272">
    <property type="entry name" value="Isochorismatase-like_hydrls"/>
</dbReference>
<keyword evidence="5" id="KW-1185">Reference proteome</keyword>
<dbReference type="Proteomes" id="UP000027920">
    <property type="component" value="Unassembled WGS sequence"/>
</dbReference>
<dbReference type="OrthoDB" id="245563at2759"/>
<dbReference type="GO" id="GO:0016787">
    <property type="term" value="F:hydrolase activity"/>
    <property type="evidence" value="ECO:0007669"/>
    <property type="project" value="UniProtKB-KW"/>
</dbReference>
<keyword evidence="2" id="KW-0378">Hydrolase</keyword>
<feature type="domain" description="Isochorismatase-like" evidence="3">
    <location>
        <begin position="15"/>
        <end position="205"/>
    </location>
</feature>